<evidence type="ECO:0000313" key="2">
    <source>
        <dbReference type="Proteomes" id="UP000033860"/>
    </source>
</evidence>
<dbReference type="EMBL" id="LCNT01000004">
    <property type="protein sequence ID" value="KKU61278.1"/>
    <property type="molecule type" value="Genomic_DNA"/>
</dbReference>
<comment type="caution">
    <text evidence="1">The sequence shown here is derived from an EMBL/GenBank/DDBJ whole genome shotgun (WGS) entry which is preliminary data.</text>
</comment>
<dbReference type="AlphaFoldDB" id="A0A0G1U4N5"/>
<evidence type="ECO:0000313" key="1">
    <source>
        <dbReference type="EMBL" id="KKU61278.1"/>
    </source>
</evidence>
<accession>A0A0G1U4N5</accession>
<sequence>MWSRKEVVSMSERLRHESSRVANASDGWITPAGVFYGCESDEHDELARFLWESQREKILAGITEDIDNLNPRIILKQAGYALLSRGLLAEENLPDRLSAKQLVFISENRLLLVPGSSRWNSFSLNVVSFREGKAIFDALTQGDRDEIVLHKSSGDMILWRQLMLPSGEEKFVQYHLHIHQGVFSSREKKASFSLVTKAEVKSFIDEIKKWTKDFRLQGEGLLEG</sequence>
<proteinExistence type="predicted"/>
<gene>
    <name evidence="1" type="ORF">UX85_C0004G0200</name>
</gene>
<dbReference type="Proteomes" id="UP000033860">
    <property type="component" value="Unassembled WGS sequence"/>
</dbReference>
<reference evidence="1 2" key="1">
    <citation type="journal article" date="2015" name="Nature">
        <title>rRNA introns, odd ribosomes, and small enigmatic genomes across a large radiation of phyla.</title>
        <authorList>
            <person name="Brown C.T."/>
            <person name="Hug L.A."/>
            <person name="Thomas B.C."/>
            <person name="Sharon I."/>
            <person name="Castelle C.J."/>
            <person name="Singh A."/>
            <person name="Wilkins M.J."/>
            <person name="Williams K.H."/>
            <person name="Banfield J.F."/>
        </authorList>
    </citation>
    <scope>NUCLEOTIDE SEQUENCE [LARGE SCALE GENOMIC DNA]</scope>
</reference>
<name>A0A0G1U4N5_9BACT</name>
<protein>
    <submittedName>
        <fullName evidence="1">Uncharacterized protein</fullName>
    </submittedName>
</protein>
<organism evidence="1 2">
    <name type="scientific">Candidatus Beckwithbacteria bacterium GW2011_GWB1_47_15</name>
    <dbReference type="NCBI Taxonomy" id="1618371"/>
    <lineage>
        <taxon>Bacteria</taxon>
        <taxon>Candidatus Beckwithiibacteriota</taxon>
    </lineage>
</organism>